<dbReference type="RefSeq" id="WP_205260897.1">
    <property type="nucleotide sequence ID" value="NZ_JAERWK010000015.1"/>
</dbReference>
<gene>
    <name evidence="5" type="ORF">JL106_11670</name>
</gene>
<name>A0A938YE71_9ACTN</name>
<keyword evidence="5" id="KW-0456">Lyase</keyword>
<evidence type="ECO:0000313" key="5">
    <source>
        <dbReference type="EMBL" id="MBM9467938.1"/>
    </source>
</evidence>
<evidence type="ECO:0000256" key="1">
    <source>
        <dbReference type="ARBA" id="ARBA00001946"/>
    </source>
</evidence>
<dbReference type="InterPro" id="IPR039480">
    <property type="entry name" value="C-C_Bond_Lyase-like"/>
</dbReference>
<keyword evidence="3 4" id="KW-0460">Magnesium</keyword>
<evidence type="ECO:0000256" key="3">
    <source>
        <dbReference type="ARBA" id="ARBA00022842"/>
    </source>
</evidence>
<keyword evidence="6" id="KW-1185">Reference proteome</keyword>
<dbReference type="GO" id="GO:0000287">
    <property type="term" value="F:magnesium ion binding"/>
    <property type="evidence" value="ECO:0007669"/>
    <property type="project" value="TreeGrafter"/>
</dbReference>
<sequence>MRHFDHLPSAVRDVLFFRPPEPFERHSDPDLLGAALGATLYVPAVRDGLAEVIRRRAEGGVRSMVIDLEDAVPDERVDEGLVRTRDTLAELHEDPPETLLFVRVRTPEMVTALVEELDRSAGVLSGFVLPKFGADTGEMFLTAIEAASTTLGARLFAMPVLETPQVSYRESRHEELTRIRELLHRHRQQVLAVRLGATDLCGLFGIRRDRDLTVYDVGVAADLIGDVVNQLGRADGTGYTVTGPVWEYIPGHERIFRPTLRQTPFEDRDAGRLRQQLLLADMDGLMREIVLDRVNGLSGKTVIHPAHVAAVHALSVVSHEEYSDARDVLGAPSGGVSRSEYRNKMNESRPHAAWARRIQLRSRAFGVANPEVSHVDILAAQWDR</sequence>
<dbReference type="GO" id="GO:0006107">
    <property type="term" value="P:oxaloacetate metabolic process"/>
    <property type="evidence" value="ECO:0007669"/>
    <property type="project" value="TreeGrafter"/>
</dbReference>
<proteinExistence type="predicted"/>
<feature type="binding site" evidence="4">
    <location>
        <position position="170"/>
    </location>
    <ligand>
        <name>Mg(2+)</name>
        <dbReference type="ChEBI" id="CHEBI:18420"/>
    </ligand>
</feature>
<reference evidence="5" key="1">
    <citation type="submission" date="2021-01" db="EMBL/GenBank/DDBJ databases">
        <title>YIM 132084 draft genome.</title>
        <authorList>
            <person name="An D."/>
        </authorList>
    </citation>
    <scope>NUCLEOTIDE SEQUENCE</scope>
    <source>
        <strain evidence="5">YIM 132084</strain>
    </source>
</reference>
<dbReference type="PANTHER" id="PTHR32308">
    <property type="entry name" value="LYASE BETA SUBUNIT, PUTATIVE (AFU_ORTHOLOGUE AFUA_4G13030)-RELATED"/>
    <property type="match status" value="1"/>
</dbReference>
<dbReference type="Proteomes" id="UP000663792">
    <property type="component" value="Unassembled WGS sequence"/>
</dbReference>
<evidence type="ECO:0000256" key="4">
    <source>
        <dbReference type="PIRSR" id="PIRSR015582-2"/>
    </source>
</evidence>
<organism evidence="5 6">
    <name type="scientific">Nakamurella leprariae</name>
    <dbReference type="NCBI Taxonomy" id="2803911"/>
    <lineage>
        <taxon>Bacteria</taxon>
        <taxon>Bacillati</taxon>
        <taxon>Actinomycetota</taxon>
        <taxon>Actinomycetes</taxon>
        <taxon>Nakamurellales</taxon>
        <taxon>Nakamurellaceae</taxon>
        <taxon>Nakamurella</taxon>
    </lineage>
</organism>
<dbReference type="GO" id="GO:0016829">
    <property type="term" value="F:lyase activity"/>
    <property type="evidence" value="ECO:0007669"/>
    <property type="project" value="UniProtKB-KW"/>
</dbReference>
<dbReference type="PANTHER" id="PTHR32308:SF10">
    <property type="entry name" value="CITRATE LYASE SUBUNIT BETA"/>
    <property type="match status" value="1"/>
</dbReference>
<comment type="caution">
    <text evidence="5">The sequence shown here is derived from an EMBL/GenBank/DDBJ whole genome shotgun (WGS) entry which is preliminary data.</text>
</comment>
<dbReference type="EMBL" id="JAERWK010000015">
    <property type="protein sequence ID" value="MBM9467938.1"/>
    <property type="molecule type" value="Genomic_DNA"/>
</dbReference>
<dbReference type="InterPro" id="IPR011206">
    <property type="entry name" value="Citrate_lyase_beta/mcl1/mcl2"/>
</dbReference>
<dbReference type="Gene3D" id="3.20.20.60">
    <property type="entry name" value="Phosphoenolpyruvate-binding domains"/>
    <property type="match status" value="2"/>
</dbReference>
<evidence type="ECO:0000313" key="6">
    <source>
        <dbReference type="Proteomes" id="UP000663792"/>
    </source>
</evidence>
<feature type="binding site" evidence="4">
    <location>
        <position position="199"/>
    </location>
    <ligand>
        <name>Mg(2+)</name>
        <dbReference type="ChEBI" id="CHEBI:18420"/>
    </ligand>
</feature>
<dbReference type="PIRSF" id="PIRSF015582">
    <property type="entry name" value="Cit_lyase_B"/>
    <property type="match status" value="1"/>
</dbReference>
<dbReference type="InterPro" id="IPR040442">
    <property type="entry name" value="Pyrv_kinase-like_dom_sf"/>
</dbReference>
<dbReference type="SUPFAM" id="SSF51621">
    <property type="entry name" value="Phosphoenolpyruvate/pyruvate domain"/>
    <property type="match status" value="1"/>
</dbReference>
<dbReference type="InterPro" id="IPR015813">
    <property type="entry name" value="Pyrv/PenolPyrv_kinase-like_dom"/>
</dbReference>
<accession>A0A938YE71</accession>
<protein>
    <submittedName>
        <fullName evidence="5">HpcH/HpaI aldolase/citrate lyase family protein</fullName>
    </submittedName>
</protein>
<dbReference type="Pfam" id="PF15617">
    <property type="entry name" value="C-C_Bond_Lyase"/>
    <property type="match status" value="1"/>
</dbReference>
<keyword evidence="2 4" id="KW-0479">Metal-binding</keyword>
<evidence type="ECO:0000256" key="2">
    <source>
        <dbReference type="ARBA" id="ARBA00022723"/>
    </source>
</evidence>
<dbReference type="AlphaFoldDB" id="A0A938YE71"/>
<comment type="cofactor">
    <cofactor evidence="1">
        <name>Mg(2+)</name>
        <dbReference type="ChEBI" id="CHEBI:18420"/>
    </cofactor>
</comment>